<evidence type="ECO:0000256" key="2">
    <source>
        <dbReference type="SAM" id="SignalP"/>
    </source>
</evidence>
<feature type="compositionally biased region" description="Basic residues" evidence="1">
    <location>
        <begin position="607"/>
        <end position="617"/>
    </location>
</feature>
<gene>
    <name evidence="3" type="ORF">LSINAPIS_LOCUS6688</name>
</gene>
<feature type="compositionally biased region" description="Basic residues" evidence="1">
    <location>
        <begin position="272"/>
        <end position="283"/>
    </location>
</feature>
<evidence type="ECO:0000256" key="1">
    <source>
        <dbReference type="SAM" id="MobiDB-lite"/>
    </source>
</evidence>
<protein>
    <recommendedName>
        <fullName evidence="5">TAFII55 protein conserved region domain-containing protein</fullName>
    </recommendedName>
</protein>
<accession>A0A5E4QBL9</accession>
<feature type="region of interest" description="Disordered" evidence="1">
    <location>
        <begin position="269"/>
        <end position="288"/>
    </location>
</feature>
<evidence type="ECO:0000313" key="3">
    <source>
        <dbReference type="EMBL" id="VVC94831.1"/>
    </source>
</evidence>
<dbReference type="Pfam" id="PF08208">
    <property type="entry name" value="RNA_polI_A34"/>
    <property type="match status" value="1"/>
</dbReference>
<dbReference type="AlphaFoldDB" id="A0A5E4QBL9"/>
<feature type="chain" id="PRO_5022957469" description="TAFII55 protein conserved region domain-containing protein" evidence="2">
    <location>
        <begin position="20"/>
        <end position="684"/>
    </location>
</feature>
<dbReference type="EMBL" id="FZQP02002126">
    <property type="protein sequence ID" value="VVC94831.1"/>
    <property type="molecule type" value="Genomic_DNA"/>
</dbReference>
<name>A0A5E4QBL9_9NEOP</name>
<sequence length="684" mass="77176">MLRWLRNVQGPLCALGVAAYPCCWLSDRIAIGGGITQCLLLDSTASGLGEGRGRRDALVAGSGAIGILGPCECSIFVHSCMVSGWPILCWYSKNSSTGPDSLRYSYRGVVRFPEVSKEANNTILLFADVCGDSSSGRSQVAGLLSTQGRPTSVVVVACAATGVFGREFEEVNNMKAKENSSAIKIKTEPQVSVKENINSKLLQENSCSVSKRKNKIKCDTEEIISRRDKNTIKTERDVEDDKGKLYEQSDDSYLNMKVKEEQLSVTNGSIVKSKKKKKKKKEKHSLDERNECDELISSEQEIKDALLSESYVDDKLTIEETCLTKQKFESYNEQETPVKKKKKKNKKLIDETQCEFYSDRNETTQAEHSISRIDFNESSEINNHISESVLGNLVQNNSLSKSHTKMSDRIRFEDDATDLMINTLQKSLTSNKDRANADASCQLKKYIQTKNNLKTFINISEGIGLSDDDEICVIKCPKDIDIKYFKEKCLNIDSKTKLKINGQTYDGYLESSNTKLPIVTSRDSKMYIKTFPITACIYFRKRIPKQIPQHDKITGDLGSNNLLPLPETKLRHPLFGANYKKAIDIPADVAECMKAQNQELETLQSERKKRKKHKKKKSENIDEEINTLPEIKLEDDLSIKNKRKRKHSEKNSGSPKKAKRAKHNPDCNETWDSEKAIEETLFNF</sequence>
<proteinExistence type="predicted"/>
<keyword evidence="2" id="KW-0732">Signal</keyword>
<organism evidence="3 4">
    <name type="scientific">Leptidea sinapis</name>
    <dbReference type="NCBI Taxonomy" id="189913"/>
    <lineage>
        <taxon>Eukaryota</taxon>
        <taxon>Metazoa</taxon>
        <taxon>Ecdysozoa</taxon>
        <taxon>Arthropoda</taxon>
        <taxon>Hexapoda</taxon>
        <taxon>Insecta</taxon>
        <taxon>Pterygota</taxon>
        <taxon>Neoptera</taxon>
        <taxon>Endopterygota</taxon>
        <taxon>Lepidoptera</taxon>
        <taxon>Glossata</taxon>
        <taxon>Ditrysia</taxon>
        <taxon>Papilionoidea</taxon>
        <taxon>Pieridae</taxon>
        <taxon>Dismorphiinae</taxon>
        <taxon>Leptidea</taxon>
    </lineage>
</organism>
<evidence type="ECO:0000313" key="4">
    <source>
        <dbReference type="Proteomes" id="UP000324832"/>
    </source>
</evidence>
<feature type="region of interest" description="Disordered" evidence="1">
    <location>
        <begin position="603"/>
        <end position="672"/>
    </location>
</feature>
<keyword evidence="4" id="KW-1185">Reference proteome</keyword>
<feature type="signal peptide" evidence="2">
    <location>
        <begin position="1"/>
        <end position="19"/>
    </location>
</feature>
<evidence type="ECO:0008006" key="5">
    <source>
        <dbReference type="Google" id="ProtNLM"/>
    </source>
</evidence>
<reference evidence="3 4" key="1">
    <citation type="submission" date="2017-07" db="EMBL/GenBank/DDBJ databases">
        <authorList>
            <person name="Talla V."/>
            <person name="Backstrom N."/>
        </authorList>
    </citation>
    <scope>NUCLEOTIDE SEQUENCE [LARGE SCALE GENOMIC DNA]</scope>
</reference>
<dbReference type="InterPro" id="IPR013240">
    <property type="entry name" value="DNA-dir_RNA_pol1_su_RPA34"/>
</dbReference>
<dbReference type="GO" id="GO:0006360">
    <property type="term" value="P:transcription by RNA polymerase I"/>
    <property type="evidence" value="ECO:0007669"/>
    <property type="project" value="InterPro"/>
</dbReference>
<dbReference type="Proteomes" id="UP000324832">
    <property type="component" value="Unassembled WGS sequence"/>
</dbReference>